<accession>A0AAX2AHQ8</accession>
<evidence type="ECO:0008006" key="3">
    <source>
        <dbReference type="Google" id="ProtNLM"/>
    </source>
</evidence>
<reference evidence="1 2" key="1">
    <citation type="submission" date="2017-09" db="EMBL/GenBank/DDBJ databases">
        <title>Genomics of the genus Arcobacter.</title>
        <authorList>
            <person name="Perez-Cataluna A."/>
            <person name="Figueras M.J."/>
            <person name="Salas-Masso N."/>
        </authorList>
    </citation>
    <scope>NUCLEOTIDE SEQUENCE [LARGE SCALE GENOMIC DNA]</scope>
    <source>
        <strain evidence="1 2">CECT 7386</strain>
    </source>
</reference>
<comment type="caution">
    <text evidence="1">The sequence shown here is derived from an EMBL/GenBank/DDBJ whole genome shotgun (WGS) entry which is preliminary data.</text>
</comment>
<gene>
    <name evidence="1" type="ORF">CP985_08430</name>
</gene>
<evidence type="ECO:0000313" key="2">
    <source>
        <dbReference type="Proteomes" id="UP000290092"/>
    </source>
</evidence>
<dbReference type="Pfam" id="PF21205">
    <property type="entry name" value="Rep3_C"/>
    <property type="match status" value="1"/>
</dbReference>
<dbReference type="InterPro" id="IPR036390">
    <property type="entry name" value="WH_DNA-bd_sf"/>
</dbReference>
<dbReference type="InterPro" id="IPR036388">
    <property type="entry name" value="WH-like_DNA-bd_sf"/>
</dbReference>
<proteinExistence type="predicted"/>
<keyword evidence="2" id="KW-1185">Reference proteome</keyword>
<dbReference type="Proteomes" id="UP000290092">
    <property type="component" value="Unassembled WGS sequence"/>
</dbReference>
<dbReference type="EMBL" id="NXID01000028">
    <property type="protein sequence ID" value="RXK15463.1"/>
    <property type="molecule type" value="Genomic_DNA"/>
</dbReference>
<dbReference type="SUPFAM" id="SSF46785">
    <property type="entry name" value="Winged helix' DNA-binding domain"/>
    <property type="match status" value="1"/>
</dbReference>
<protein>
    <recommendedName>
        <fullName evidence="3">Replication initiation protein</fullName>
    </recommendedName>
</protein>
<evidence type="ECO:0000313" key="1">
    <source>
        <dbReference type="EMBL" id="RXK15463.1"/>
    </source>
</evidence>
<sequence>MSGNNNLDINSKSQIGEIRFPRSQAQADYKIEKKKVVRRDGTVFYKKTTTTNDEKIADACVQIFQQSSLAKEFDYDNLRENAIKNLLPRFNKYKLIVTDDVTKKEKDKIEEKQEIAIAQYIRDYIEKNIDLTFQIDFDKFIKMTGIKSAERIGNALNMLDEVQSKASYEYKLPVINEDFSQITYELTKVSTIPRISLILDEDMGKKYNTISEYAQSDIKNKRKHILGIKFDINKSYLSSVLGLGRDYTATNRKDRNNFTSSYSYRLDILIKSIEKVQHISKFNYFTFEQIQKKFGTQFKEYRDFKRRVLLPSIKDINEYTYLNIELIEHRQNNAKNREVEGISFRITKKISIDKKTKFGVDKTAYYIASRLFYFTNEKIDNLLGFAKHIEKTFNSLDIVLYDGKYINEWKDEADKAVEAEAELIKILEDNNRLFIQKGIEYDEKRMCIVQKEIIQNEEGVPASKIKIITTSNYRVENPITSLIYIKELTDREGESSYSILDFLPFSIALSDGWKNIDNVEDYIRFKKNIIEILIEKRINHIKVENKEIQELLYTNIVRENIKEINDKYREIIKSLVK</sequence>
<organism evidence="1 2">
    <name type="scientific">Malaciobacter mytili LMG 24559</name>
    <dbReference type="NCBI Taxonomy" id="1032238"/>
    <lineage>
        <taxon>Bacteria</taxon>
        <taxon>Pseudomonadati</taxon>
        <taxon>Campylobacterota</taxon>
        <taxon>Epsilonproteobacteria</taxon>
        <taxon>Campylobacterales</taxon>
        <taxon>Arcobacteraceae</taxon>
        <taxon>Malaciobacter</taxon>
    </lineage>
</organism>
<dbReference type="KEGG" id="amyt:AMYT_a0209"/>
<name>A0AAX2AHQ8_9BACT</name>
<dbReference type="Gene3D" id="1.10.10.10">
    <property type="entry name" value="Winged helix-like DNA-binding domain superfamily/Winged helix DNA-binding domain"/>
    <property type="match status" value="1"/>
</dbReference>
<dbReference type="RefSeq" id="WP_114843408.1">
    <property type="nucleotide sequence ID" value="NZ_CP031220.1"/>
</dbReference>
<dbReference type="AlphaFoldDB" id="A0AAX2AHQ8"/>